<dbReference type="Proteomes" id="UP001057877">
    <property type="component" value="Chromosome"/>
</dbReference>
<dbReference type="SUPFAM" id="SSF56059">
    <property type="entry name" value="Glutathione synthetase ATP-binding domain-like"/>
    <property type="match status" value="1"/>
</dbReference>
<evidence type="ECO:0000313" key="3">
    <source>
        <dbReference type="EMBL" id="UVI29683.1"/>
    </source>
</evidence>
<evidence type="ECO:0000259" key="2">
    <source>
        <dbReference type="PROSITE" id="PS50975"/>
    </source>
</evidence>
<dbReference type="RefSeq" id="WP_258385770.1">
    <property type="nucleotide sequence ID" value="NZ_CP091430.1"/>
</dbReference>
<proteinExistence type="predicted"/>
<protein>
    <submittedName>
        <fullName evidence="3">Carbamoyl-phosphate synthase</fullName>
    </submittedName>
</protein>
<sequence>MQHEHPAVVLCLSANGIGVVRSLRRKGISVYAYDIKERYQLGRTRHAVCGICPHPTYNQEELLTFLIRLGESLGKKAVLYAASDDFVYFISKFRESLSGLYSFLLPDHTLIEAVLDKRLTYELARKHNIPCPKTYIINHEDQLESLSNELTFPCILKPVFSDDYRKRLNKKAIIIEKAETLQQEYRIYRQYGELLIQELIPGNEDQLYGVGAFFDEKMNLIGLFTSKKLQQFPPYFGSASLMLSTREETSTELGIAFLEELQFKGFGKLEFKKDPRDGVMKFLEINARTWLSHSLSTACGVNICYLYYLSMTGQDPQPITNQKEGIKWVYLVRDFLSFRQKEKNGEMTFWEWIKNLSGKREYALFTWDDPMPFFRITFNHLYNAWKSRREQRKRTGKR</sequence>
<dbReference type="EMBL" id="CP091430">
    <property type="protein sequence ID" value="UVI29683.1"/>
    <property type="molecule type" value="Genomic_DNA"/>
</dbReference>
<evidence type="ECO:0000313" key="4">
    <source>
        <dbReference type="Proteomes" id="UP001057877"/>
    </source>
</evidence>
<gene>
    <name evidence="3" type="ORF">L1F29_30450</name>
</gene>
<dbReference type="InterPro" id="IPR013815">
    <property type="entry name" value="ATP_grasp_subdomain_1"/>
</dbReference>
<dbReference type="Gene3D" id="3.30.1490.20">
    <property type="entry name" value="ATP-grasp fold, A domain"/>
    <property type="match status" value="1"/>
</dbReference>
<dbReference type="Gene3D" id="3.30.470.20">
    <property type="entry name" value="ATP-grasp fold, B domain"/>
    <property type="match status" value="1"/>
</dbReference>
<accession>A0ABY5SBL7</accession>
<feature type="domain" description="ATP-grasp" evidence="2">
    <location>
        <begin position="121"/>
        <end position="312"/>
    </location>
</feature>
<name>A0ABY5SBL7_9BACL</name>
<keyword evidence="1" id="KW-0547">Nucleotide-binding</keyword>
<organism evidence="3 4">
    <name type="scientific">Paenibacillus spongiae</name>
    <dbReference type="NCBI Taxonomy" id="2909671"/>
    <lineage>
        <taxon>Bacteria</taxon>
        <taxon>Bacillati</taxon>
        <taxon>Bacillota</taxon>
        <taxon>Bacilli</taxon>
        <taxon>Bacillales</taxon>
        <taxon>Paenibacillaceae</taxon>
        <taxon>Paenibacillus</taxon>
    </lineage>
</organism>
<dbReference type="InterPro" id="IPR011761">
    <property type="entry name" value="ATP-grasp"/>
</dbReference>
<reference evidence="3" key="1">
    <citation type="submission" date="2022-01" db="EMBL/GenBank/DDBJ databases">
        <title>Paenibacillus spongiae sp. nov., isolated from marine sponge.</title>
        <authorList>
            <person name="Li Z."/>
            <person name="Zhang M."/>
        </authorList>
    </citation>
    <scope>NUCLEOTIDE SEQUENCE</scope>
    <source>
        <strain evidence="3">PHS-Z3</strain>
    </source>
</reference>
<evidence type="ECO:0000256" key="1">
    <source>
        <dbReference type="PROSITE-ProRule" id="PRU00409"/>
    </source>
</evidence>
<dbReference type="PROSITE" id="PS50975">
    <property type="entry name" value="ATP_GRASP"/>
    <property type="match status" value="1"/>
</dbReference>
<keyword evidence="1" id="KW-0067">ATP-binding</keyword>
<keyword evidence="4" id="KW-1185">Reference proteome</keyword>